<accession>A0A1J5PCH9</accession>
<organism evidence="1">
    <name type="scientific">mine drainage metagenome</name>
    <dbReference type="NCBI Taxonomy" id="410659"/>
    <lineage>
        <taxon>unclassified sequences</taxon>
        <taxon>metagenomes</taxon>
        <taxon>ecological metagenomes</taxon>
    </lineage>
</organism>
<evidence type="ECO:0000313" key="1">
    <source>
        <dbReference type="EMBL" id="OIQ68464.1"/>
    </source>
</evidence>
<sequence>MTFVFEGDVGQFELAVAFNEDALWAVYQNIVDGFVFQQGLQRAEAHDLVIKLLVDGDAIVLVEDDVHFVQRFACDGGDFGAQAGFGRGFKRGQIEAVQQTFVQFELDVAQAIAPLAVLVHGNGLRRRFRGSRGLHPRRWCHTSGGFYRRSGRCLCDLGQGRRRTCGPDLVLLEARKHRHLIT</sequence>
<name>A0A1J5PCH9_9ZZZZ</name>
<dbReference type="EMBL" id="MLJW01005295">
    <property type="protein sequence ID" value="OIQ68464.1"/>
    <property type="molecule type" value="Genomic_DNA"/>
</dbReference>
<comment type="caution">
    <text evidence="1">The sequence shown here is derived from an EMBL/GenBank/DDBJ whole genome shotgun (WGS) entry which is preliminary data.</text>
</comment>
<proteinExistence type="predicted"/>
<dbReference type="AlphaFoldDB" id="A0A1J5PCH9"/>
<protein>
    <submittedName>
        <fullName evidence="1">Uncharacterized protein</fullName>
    </submittedName>
</protein>
<gene>
    <name evidence="1" type="ORF">GALL_499450</name>
</gene>
<reference evidence="1" key="1">
    <citation type="submission" date="2016-10" db="EMBL/GenBank/DDBJ databases">
        <title>Sequence of Gallionella enrichment culture.</title>
        <authorList>
            <person name="Poehlein A."/>
            <person name="Muehling M."/>
            <person name="Daniel R."/>
        </authorList>
    </citation>
    <scope>NUCLEOTIDE SEQUENCE</scope>
</reference>